<accession>A0ABR7CXH0</accession>
<protein>
    <recommendedName>
        <fullName evidence="3">DUF4625 domain-containing protein</fullName>
    </recommendedName>
</protein>
<evidence type="ECO:0000313" key="2">
    <source>
        <dbReference type="Proteomes" id="UP000646484"/>
    </source>
</evidence>
<evidence type="ECO:0000313" key="1">
    <source>
        <dbReference type="EMBL" id="MBC5620299.1"/>
    </source>
</evidence>
<dbReference type="Proteomes" id="UP000646484">
    <property type="component" value="Unassembled WGS sequence"/>
</dbReference>
<evidence type="ECO:0008006" key="3">
    <source>
        <dbReference type="Google" id="ProtNLM"/>
    </source>
</evidence>
<sequence>MKNRYILLIPLFFLLATLGCDKITVGYLFTDNLSYTPDTLEVKAVLDAEEDEEQINGEIPWQTVPLEGVQGTAPIRYEIASVQTTDGNPTAANQFRMVRKGVIELPWNHTVPPGRYVIGIRVSNEGRTIVKDSVFTVIVK</sequence>
<proteinExistence type="predicted"/>
<gene>
    <name evidence="1" type="ORF">H8S64_04220</name>
</gene>
<organism evidence="1 2">
    <name type="scientific">Butyricimonas hominis</name>
    <dbReference type="NCBI Taxonomy" id="2763032"/>
    <lineage>
        <taxon>Bacteria</taxon>
        <taxon>Pseudomonadati</taxon>
        <taxon>Bacteroidota</taxon>
        <taxon>Bacteroidia</taxon>
        <taxon>Bacteroidales</taxon>
        <taxon>Odoribacteraceae</taxon>
        <taxon>Butyricimonas</taxon>
    </lineage>
</organism>
<name>A0ABR7CXH0_9BACT</name>
<dbReference type="EMBL" id="JACOOH010000002">
    <property type="protein sequence ID" value="MBC5620299.1"/>
    <property type="molecule type" value="Genomic_DNA"/>
</dbReference>
<dbReference type="RefSeq" id="WP_186975111.1">
    <property type="nucleotide sequence ID" value="NZ_JACOOH010000002.1"/>
</dbReference>
<reference evidence="1 2" key="1">
    <citation type="submission" date="2020-08" db="EMBL/GenBank/DDBJ databases">
        <title>Genome public.</title>
        <authorList>
            <person name="Liu C."/>
            <person name="Sun Q."/>
        </authorList>
    </citation>
    <scope>NUCLEOTIDE SEQUENCE [LARGE SCALE GENOMIC DNA]</scope>
    <source>
        <strain evidence="1 2">NSJ-56</strain>
    </source>
</reference>
<keyword evidence="2" id="KW-1185">Reference proteome</keyword>
<comment type="caution">
    <text evidence="1">The sequence shown here is derived from an EMBL/GenBank/DDBJ whole genome shotgun (WGS) entry which is preliminary data.</text>
</comment>
<dbReference type="PROSITE" id="PS51257">
    <property type="entry name" value="PROKAR_LIPOPROTEIN"/>
    <property type="match status" value="1"/>
</dbReference>